<evidence type="ECO:0000259" key="8">
    <source>
        <dbReference type="Pfam" id="PF07559"/>
    </source>
</evidence>
<dbReference type="InterPro" id="IPR053967">
    <property type="entry name" value="LlgE_F_G-like_D1"/>
</dbReference>
<reference evidence="10" key="1">
    <citation type="journal article" date="2014" name="Int. J. Syst. Evol. Microbiol.">
        <title>Complete genome sequence of Corynebacterium casei LMG S-19264T (=DSM 44701T), isolated from a smear-ripened cheese.</title>
        <authorList>
            <consortium name="US DOE Joint Genome Institute (JGI-PGF)"/>
            <person name="Walter F."/>
            <person name="Albersmeier A."/>
            <person name="Kalinowski J."/>
            <person name="Ruckert C."/>
        </authorList>
    </citation>
    <scope>NUCLEOTIDE SEQUENCE</scope>
    <source>
        <strain evidence="10">CCM 7897</strain>
    </source>
</reference>
<comment type="similarity">
    <text evidence="2 5">Belongs to the flagella basal body rod proteins family.</text>
</comment>
<dbReference type="Pfam" id="PF06429">
    <property type="entry name" value="Flg_bbr_C"/>
    <property type="match status" value="1"/>
</dbReference>
<evidence type="ECO:0000256" key="3">
    <source>
        <dbReference type="ARBA" id="ARBA00019015"/>
    </source>
</evidence>
<dbReference type="InterPro" id="IPR020013">
    <property type="entry name" value="Flagellar_FlgE/F/G"/>
</dbReference>
<feature type="domain" description="Flagellar hook protein FlgE/F/G-like D1" evidence="9">
    <location>
        <begin position="84"/>
        <end position="129"/>
    </location>
</feature>
<dbReference type="PROSITE" id="PS00588">
    <property type="entry name" value="FLAGELLA_BB_ROD"/>
    <property type="match status" value="1"/>
</dbReference>
<dbReference type="RefSeq" id="WP_188574916.1">
    <property type="nucleotide sequence ID" value="NZ_BMCT01000001.1"/>
</dbReference>
<sequence length="433" mass="44561">MSLYGSLRTAVSGMNAQSNKLSAISDNIANSSTSGYKAASTQFSTLIVDGSVSEYNSGGVNTTIRYEISTQGTTTSTSSNTDLMVSGDGFFLVQNDAGEVFLTRAGNFQVDANTGNLVNAAGYTLLAYDISGGQDPQSVVNGTANLVPVNIGNIALAAMPTSSGSITANLPSNTEVTTGDTPADNSNTSTYDYKSSVSTYDNLGNEVILDVYYTKTADAVAADPSAVPPVVASDATWEMTIYNQADRTSSTSPFPYSSAALSSQSVTFGSTGTISSTPTATFTVPNGGAVTVNLSGMTSLSTDYSMTAPMNGNAPSAASDVKVNSDGTVYAVDGSGNTINLYKVPLATVQSPDNLTPVSGNAYQVNLNSGALQVGFAGDPGYGAIKSNSLEASTVDIASELTEMIVAQRDYTANSKVFQTGTELLDVLMNLKR</sequence>
<dbReference type="PANTHER" id="PTHR30435">
    <property type="entry name" value="FLAGELLAR PROTEIN"/>
    <property type="match status" value="1"/>
</dbReference>
<evidence type="ECO:0000256" key="2">
    <source>
        <dbReference type="ARBA" id="ARBA00009677"/>
    </source>
</evidence>
<evidence type="ECO:0000259" key="6">
    <source>
        <dbReference type="Pfam" id="PF00460"/>
    </source>
</evidence>
<evidence type="ECO:0000256" key="5">
    <source>
        <dbReference type="RuleBase" id="RU362116"/>
    </source>
</evidence>
<dbReference type="InterPro" id="IPR037058">
    <property type="entry name" value="Falgellar_hook_FlgE_sf"/>
</dbReference>
<evidence type="ECO:0000259" key="7">
    <source>
        <dbReference type="Pfam" id="PF06429"/>
    </source>
</evidence>
<name>A0A917F4P9_9HYPH</name>
<keyword evidence="10" id="KW-0282">Flagellum</keyword>
<dbReference type="InterPro" id="IPR037925">
    <property type="entry name" value="FlgE/F/G-like"/>
</dbReference>
<evidence type="ECO:0000313" key="10">
    <source>
        <dbReference type="EMBL" id="GGF47891.1"/>
    </source>
</evidence>
<evidence type="ECO:0000259" key="9">
    <source>
        <dbReference type="Pfam" id="PF22692"/>
    </source>
</evidence>
<dbReference type="InterPro" id="IPR011491">
    <property type="entry name" value="FlgE_D2"/>
</dbReference>
<feature type="domain" description="Flagellar basal body rod protein N-terminal" evidence="6">
    <location>
        <begin position="7"/>
        <end position="37"/>
    </location>
</feature>
<protein>
    <recommendedName>
        <fullName evidence="3 5">Flagellar hook protein FlgE</fullName>
    </recommendedName>
</protein>
<keyword evidence="10" id="KW-0966">Cell projection</keyword>
<keyword evidence="10" id="KW-0969">Cilium</keyword>
<dbReference type="InterPro" id="IPR019776">
    <property type="entry name" value="Flagellar_basal_body_rod_CS"/>
</dbReference>
<dbReference type="GO" id="GO:0005829">
    <property type="term" value="C:cytosol"/>
    <property type="evidence" value="ECO:0007669"/>
    <property type="project" value="TreeGrafter"/>
</dbReference>
<dbReference type="GO" id="GO:0009425">
    <property type="term" value="C:bacterial-type flagellum basal body"/>
    <property type="evidence" value="ECO:0007669"/>
    <property type="project" value="UniProtKB-SubCell"/>
</dbReference>
<organism evidence="10 11">
    <name type="scientific">Azorhizobium oxalatiphilum</name>
    <dbReference type="NCBI Taxonomy" id="980631"/>
    <lineage>
        <taxon>Bacteria</taxon>
        <taxon>Pseudomonadati</taxon>
        <taxon>Pseudomonadota</taxon>
        <taxon>Alphaproteobacteria</taxon>
        <taxon>Hyphomicrobiales</taxon>
        <taxon>Xanthobacteraceae</taxon>
        <taxon>Azorhizobium</taxon>
    </lineage>
</organism>
<dbReference type="Pfam" id="PF22692">
    <property type="entry name" value="LlgE_F_G_D1"/>
    <property type="match status" value="1"/>
</dbReference>
<dbReference type="GO" id="GO:0009424">
    <property type="term" value="C:bacterial-type flagellum hook"/>
    <property type="evidence" value="ECO:0007669"/>
    <property type="project" value="TreeGrafter"/>
</dbReference>
<evidence type="ECO:0000256" key="1">
    <source>
        <dbReference type="ARBA" id="ARBA00004117"/>
    </source>
</evidence>
<dbReference type="AlphaFoldDB" id="A0A917F4P9"/>
<accession>A0A917F4P9</accession>
<dbReference type="Pfam" id="PF07559">
    <property type="entry name" value="FlgE_D2"/>
    <property type="match status" value="1"/>
</dbReference>
<dbReference type="InterPro" id="IPR001444">
    <property type="entry name" value="Flag_bb_rod_N"/>
</dbReference>
<dbReference type="SUPFAM" id="SSF117143">
    <property type="entry name" value="Flagellar hook protein flgE"/>
    <property type="match status" value="1"/>
</dbReference>
<feature type="domain" description="Flagellar hook protein FlgE D2" evidence="8">
    <location>
        <begin position="169"/>
        <end position="312"/>
    </location>
</feature>
<dbReference type="Proteomes" id="UP000606044">
    <property type="component" value="Unassembled WGS sequence"/>
</dbReference>
<evidence type="ECO:0000256" key="4">
    <source>
        <dbReference type="ARBA" id="ARBA00023143"/>
    </source>
</evidence>
<proteinExistence type="inferred from homology"/>
<evidence type="ECO:0000313" key="11">
    <source>
        <dbReference type="Proteomes" id="UP000606044"/>
    </source>
</evidence>
<gene>
    <name evidence="10" type="ORF">GCM10007301_03990</name>
</gene>
<dbReference type="NCBIfam" id="TIGR03506">
    <property type="entry name" value="FlgEFG_subfam"/>
    <property type="match status" value="1"/>
</dbReference>
<keyword evidence="4 5" id="KW-0975">Bacterial flagellum</keyword>
<comment type="function">
    <text evidence="5">A flexible structure which links the flagellar filament to the drive apparatus in the basal body.</text>
</comment>
<dbReference type="PANTHER" id="PTHR30435:SF1">
    <property type="entry name" value="FLAGELLAR HOOK PROTEIN FLGE"/>
    <property type="match status" value="1"/>
</dbReference>
<comment type="caution">
    <text evidence="10">The sequence shown here is derived from an EMBL/GenBank/DDBJ whole genome shotgun (WGS) entry which is preliminary data.</text>
</comment>
<comment type="subcellular location">
    <subcellularLocation>
        <location evidence="1 5">Bacterial flagellum basal body</location>
    </subcellularLocation>
</comment>
<reference evidence="10" key="2">
    <citation type="submission" date="2020-09" db="EMBL/GenBank/DDBJ databases">
        <authorList>
            <person name="Sun Q."/>
            <person name="Sedlacek I."/>
        </authorList>
    </citation>
    <scope>NUCLEOTIDE SEQUENCE</scope>
    <source>
        <strain evidence="10">CCM 7897</strain>
    </source>
</reference>
<keyword evidence="11" id="KW-1185">Reference proteome</keyword>
<feature type="domain" description="Flagellar basal-body/hook protein C-terminal" evidence="7">
    <location>
        <begin position="387"/>
        <end position="431"/>
    </location>
</feature>
<dbReference type="InterPro" id="IPR010930">
    <property type="entry name" value="Flg_bb/hook_C_dom"/>
</dbReference>
<dbReference type="Pfam" id="PF00460">
    <property type="entry name" value="Flg_bb_rod"/>
    <property type="match status" value="1"/>
</dbReference>
<dbReference type="GO" id="GO:0071978">
    <property type="term" value="P:bacterial-type flagellum-dependent swarming motility"/>
    <property type="evidence" value="ECO:0007669"/>
    <property type="project" value="TreeGrafter"/>
</dbReference>
<dbReference type="Gene3D" id="2.60.98.20">
    <property type="entry name" value="Flagellar hook protein FlgE"/>
    <property type="match status" value="1"/>
</dbReference>
<dbReference type="EMBL" id="BMCT01000001">
    <property type="protein sequence ID" value="GGF47891.1"/>
    <property type="molecule type" value="Genomic_DNA"/>
</dbReference>